<keyword evidence="4" id="KW-1185">Reference proteome</keyword>
<feature type="transmembrane region" description="Helical" evidence="2">
    <location>
        <begin position="162"/>
        <end position="180"/>
    </location>
</feature>
<feature type="transmembrane region" description="Helical" evidence="2">
    <location>
        <begin position="186"/>
        <end position="204"/>
    </location>
</feature>
<keyword evidence="2" id="KW-0812">Transmembrane</keyword>
<reference evidence="3 4" key="1">
    <citation type="submission" date="2024-02" db="EMBL/GenBank/DDBJ databases">
        <title>First draft genome assembly of two strains of Seiridium cardinale.</title>
        <authorList>
            <person name="Emiliani G."/>
            <person name="Scali E."/>
        </authorList>
    </citation>
    <scope>NUCLEOTIDE SEQUENCE [LARGE SCALE GENOMIC DNA]</scope>
    <source>
        <strain evidence="3 4">BM-138-000479</strain>
    </source>
</reference>
<dbReference type="EMBL" id="JARVKM010000017">
    <property type="protein sequence ID" value="KAK9778194.1"/>
    <property type="molecule type" value="Genomic_DNA"/>
</dbReference>
<sequence>MWKSKPNHAGNVQDNDIIPPDDVDPPLPQQSRFNMASQGLSFPEQLPPRPQPSRREGLCPDARFCWPFRWDSWSLQTNGDTALLMRRLCMWVTLVVRTFNSILGLVIGLYGGNIGGLIVGSILAVLGFFFIAYCLAGIGSVQGSRRVMGISASDQNRWHYDIFLLGSALIHIGLIFIMFFTRSMAAYLITWYGMWILIFVAYWTTTWAPEETSYV</sequence>
<feature type="transmembrane region" description="Helical" evidence="2">
    <location>
        <begin position="88"/>
        <end position="111"/>
    </location>
</feature>
<keyword evidence="2" id="KW-0472">Membrane</keyword>
<evidence type="ECO:0000256" key="2">
    <source>
        <dbReference type="SAM" id="Phobius"/>
    </source>
</evidence>
<organism evidence="3 4">
    <name type="scientific">Seiridium cardinale</name>
    <dbReference type="NCBI Taxonomy" id="138064"/>
    <lineage>
        <taxon>Eukaryota</taxon>
        <taxon>Fungi</taxon>
        <taxon>Dikarya</taxon>
        <taxon>Ascomycota</taxon>
        <taxon>Pezizomycotina</taxon>
        <taxon>Sordariomycetes</taxon>
        <taxon>Xylariomycetidae</taxon>
        <taxon>Amphisphaeriales</taxon>
        <taxon>Sporocadaceae</taxon>
        <taxon>Seiridium</taxon>
    </lineage>
</organism>
<accession>A0ABR2XX16</accession>
<evidence type="ECO:0000256" key="1">
    <source>
        <dbReference type="SAM" id="MobiDB-lite"/>
    </source>
</evidence>
<keyword evidence="2" id="KW-1133">Transmembrane helix</keyword>
<dbReference type="Proteomes" id="UP001465668">
    <property type="component" value="Unassembled WGS sequence"/>
</dbReference>
<comment type="caution">
    <text evidence="3">The sequence shown here is derived from an EMBL/GenBank/DDBJ whole genome shotgun (WGS) entry which is preliminary data.</text>
</comment>
<name>A0ABR2XX16_9PEZI</name>
<feature type="transmembrane region" description="Helical" evidence="2">
    <location>
        <begin position="117"/>
        <end position="141"/>
    </location>
</feature>
<proteinExistence type="predicted"/>
<protein>
    <submittedName>
        <fullName evidence="3">Uncharacterized protein</fullName>
    </submittedName>
</protein>
<gene>
    <name evidence="3" type="ORF">SCAR479_05164</name>
</gene>
<evidence type="ECO:0000313" key="4">
    <source>
        <dbReference type="Proteomes" id="UP001465668"/>
    </source>
</evidence>
<evidence type="ECO:0000313" key="3">
    <source>
        <dbReference type="EMBL" id="KAK9778194.1"/>
    </source>
</evidence>
<feature type="region of interest" description="Disordered" evidence="1">
    <location>
        <begin position="1"/>
        <end position="33"/>
    </location>
</feature>